<gene>
    <name evidence="2" type="ORF">PN36_24270</name>
    <name evidence="3" type="ORF">PN36_31245</name>
</gene>
<comment type="caution">
    <text evidence="2">The sequence shown here is derived from an EMBL/GenBank/DDBJ whole genome shotgun (WGS) entry which is preliminary data.</text>
</comment>
<dbReference type="PANTHER" id="PTHR43581">
    <property type="entry name" value="ATP/GTP PHOSPHATASE"/>
    <property type="match status" value="1"/>
</dbReference>
<proteinExistence type="predicted"/>
<name>A0A0A6RNU3_9GAMM</name>
<evidence type="ECO:0000313" key="3">
    <source>
        <dbReference type="EMBL" id="KHD10100.1"/>
    </source>
</evidence>
<dbReference type="Gene3D" id="3.40.50.300">
    <property type="entry name" value="P-loop containing nucleotide triphosphate hydrolases"/>
    <property type="match status" value="1"/>
</dbReference>
<dbReference type="InterPro" id="IPR041685">
    <property type="entry name" value="AAA_GajA/Old/RecF-like"/>
</dbReference>
<dbReference type="InterPro" id="IPR027417">
    <property type="entry name" value="P-loop_NTPase"/>
</dbReference>
<evidence type="ECO:0000313" key="4">
    <source>
        <dbReference type="Proteomes" id="UP000030428"/>
    </source>
</evidence>
<dbReference type="SUPFAM" id="SSF52540">
    <property type="entry name" value="P-loop containing nucleoside triphosphate hydrolases"/>
    <property type="match status" value="1"/>
</dbReference>
<organism evidence="2 4">
    <name type="scientific">Candidatus Thiomargarita nelsonii</name>
    <dbReference type="NCBI Taxonomy" id="1003181"/>
    <lineage>
        <taxon>Bacteria</taxon>
        <taxon>Pseudomonadati</taxon>
        <taxon>Pseudomonadota</taxon>
        <taxon>Gammaproteobacteria</taxon>
        <taxon>Thiotrichales</taxon>
        <taxon>Thiotrichaceae</taxon>
        <taxon>Thiomargarita</taxon>
    </lineage>
</organism>
<accession>A0A0A6RNU3</accession>
<feature type="domain" description="Endonuclease GajA/Old nuclease/RecF-like AAA" evidence="1">
    <location>
        <begin position="3"/>
        <end position="403"/>
    </location>
</feature>
<dbReference type="Pfam" id="PF13175">
    <property type="entry name" value="AAA_15"/>
    <property type="match status" value="1"/>
</dbReference>
<dbReference type="EMBL" id="JSZA02000245">
    <property type="protein sequence ID" value="KHD10100.1"/>
    <property type="molecule type" value="Genomic_DNA"/>
</dbReference>
<sequence length="456" mass="53000">MLNLTLKNVGIIKNAKIALNGLTVIAGENNTGKSTVGKLMFAIVKALSRFEQDLNEDKKKQIRETIESIYFKIRKSYSFQKYPALKQEFHPEFFVEQVEKLLAHNHLNELNLLLEKKRRIWDNVQSSIPIQGTEFHRLTNELEKINLDFEALNHLVTQKEDKKSVIKRALTKALVSEFHFEITPKNAQLKSFISIEEGMNKIFEIEIEDNQIAGLEFYDDVFFNDVTFIETPILLQMYDVVNSASTLLEIINEDNKVQRLEQLGKPKVSLHLKDLMSKLENSQYFSLTFFEKENFLIDFLKQIHQLIHGNFYFDKKLKDFFFKRADNIEQSYRSVNTASGFKSFGTLQLLVESQFLDERSLLIIDEPETHLHPQWQVEYAKLIVMLAENNIPVLLSSHSPYMIQALKVLSSHIKNKANYYLAAPTEDNLTDIIDVTDDLNQIFKTLSEPLQKLVWS</sequence>
<dbReference type="PANTHER" id="PTHR43581:SF2">
    <property type="entry name" value="EXCINUCLEASE ATPASE SUBUNIT"/>
    <property type="match status" value="1"/>
</dbReference>
<keyword evidence="4" id="KW-1185">Reference proteome</keyword>
<dbReference type="CDD" id="cd00267">
    <property type="entry name" value="ABC_ATPase"/>
    <property type="match status" value="1"/>
</dbReference>
<reference evidence="2 4" key="1">
    <citation type="journal article" date="2016" name="Front. Microbiol.">
        <title>Single-Cell (Meta-)Genomics of a Dimorphic Candidatus Thiomargarita nelsonii Reveals Genomic Plasticity.</title>
        <authorList>
            <person name="Flood B.E."/>
            <person name="Fliss P."/>
            <person name="Jones D.S."/>
            <person name="Dick G.J."/>
            <person name="Jain S."/>
            <person name="Kaster A.K."/>
            <person name="Winkel M."/>
            <person name="Mussmann M."/>
            <person name="Bailey J."/>
        </authorList>
    </citation>
    <scope>NUCLEOTIDE SEQUENCE [LARGE SCALE GENOMIC DNA]</scope>
    <source>
        <strain evidence="2">Hydrate Ridge</strain>
    </source>
</reference>
<protein>
    <recommendedName>
        <fullName evidence="1">Endonuclease GajA/Old nuclease/RecF-like AAA domain-containing protein</fullName>
    </recommendedName>
</protein>
<dbReference type="Proteomes" id="UP000030428">
    <property type="component" value="Unassembled WGS sequence"/>
</dbReference>
<dbReference type="InterPro" id="IPR051396">
    <property type="entry name" value="Bact_Antivir_Def_Nuclease"/>
</dbReference>
<dbReference type="AlphaFoldDB" id="A0A0A6RNU3"/>
<evidence type="ECO:0000313" key="2">
    <source>
        <dbReference type="EMBL" id="KHD05506.1"/>
    </source>
</evidence>
<dbReference type="EMBL" id="JSZA02000126">
    <property type="protein sequence ID" value="KHD05506.1"/>
    <property type="molecule type" value="Genomic_DNA"/>
</dbReference>
<evidence type="ECO:0000259" key="1">
    <source>
        <dbReference type="Pfam" id="PF13175"/>
    </source>
</evidence>